<name>A0A822YTG1_NELNU</name>
<dbReference type="AlphaFoldDB" id="A0A822YTG1"/>
<evidence type="ECO:0000313" key="1">
    <source>
        <dbReference type="EMBL" id="DAD32518.1"/>
    </source>
</evidence>
<proteinExistence type="predicted"/>
<gene>
    <name evidence="1" type="ORF">HUJ06_011369</name>
</gene>
<accession>A0A822YTG1</accession>
<keyword evidence="2" id="KW-1185">Reference proteome</keyword>
<reference evidence="1 2" key="1">
    <citation type="journal article" date="2020" name="Mol. Biol. Evol.">
        <title>Distinct Expression and Methylation Patterns for Genes with Different Fates following a Single Whole-Genome Duplication in Flowering Plants.</title>
        <authorList>
            <person name="Shi T."/>
            <person name="Rahmani R.S."/>
            <person name="Gugger P.F."/>
            <person name="Wang M."/>
            <person name="Li H."/>
            <person name="Zhang Y."/>
            <person name="Li Z."/>
            <person name="Wang Q."/>
            <person name="Van de Peer Y."/>
            <person name="Marchal K."/>
            <person name="Chen J."/>
        </authorList>
    </citation>
    <scope>NUCLEOTIDE SEQUENCE [LARGE SCALE GENOMIC DNA]</scope>
    <source>
        <tissue evidence="1">Leaf</tissue>
    </source>
</reference>
<evidence type="ECO:0000313" key="2">
    <source>
        <dbReference type="Proteomes" id="UP000607653"/>
    </source>
</evidence>
<dbReference type="Proteomes" id="UP000607653">
    <property type="component" value="Unassembled WGS sequence"/>
</dbReference>
<dbReference type="EMBL" id="DUZY01000003">
    <property type="protein sequence ID" value="DAD32518.1"/>
    <property type="molecule type" value="Genomic_DNA"/>
</dbReference>
<sequence>MGPFALKLESEDIPLIESLWFAEELVFIPSSQKRCTCSDQSFVGGRCRSSMM</sequence>
<comment type="caution">
    <text evidence="1">The sequence shown here is derived from an EMBL/GenBank/DDBJ whole genome shotgun (WGS) entry which is preliminary data.</text>
</comment>
<protein>
    <submittedName>
        <fullName evidence="1">Uncharacterized protein</fullName>
    </submittedName>
</protein>
<organism evidence="1 2">
    <name type="scientific">Nelumbo nucifera</name>
    <name type="common">Sacred lotus</name>
    <dbReference type="NCBI Taxonomy" id="4432"/>
    <lineage>
        <taxon>Eukaryota</taxon>
        <taxon>Viridiplantae</taxon>
        <taxon>Streptophyta</taxon>
        <taxon>Embryophyta</taxon>
        <taxon>Tracheophyta</taxon>
        <taxon>Spermatophyta</taxon>
        <taxon>Magnoliopsida</taxon>
        <taxon>Proteales</taxon>
        <taxon>Nelumbonaceae</taxon>
        <taxon>Nelumbo</taxon>
    </lineage>
</organism>